<dbReference type="Gene3D" id="1.10.8.1040">
    <property type="match status" value="1"/>
</dbReference>
<dbReference type="GO" id="GO:0003755">
    <property type="term" value="F:peptidyl-prolyl cis-trans isomerase activity"/>
    <property type="evidence" value="ECO:0007669"/>
    <property type="project" value="InterPro"/>
</dbReference>
<gene>
    <name evidence="2" type="ORF">LCGC14_0380120</name>
</gene>
<dbReference type="PANTHER" id="PTHR47245:SF2">
    <property type="entry name" value="PEPTIDYL-PROLYL CIS-TRANS ISOMERASE HP_0175-RELATED"/>
    <property type="match status" value="1"/>
</dbReference>
<dbReference type="PROSITE" id="PS01096">
    <property type="entry name" value="PPIC_PPIASE_1"/>
    <property type="match status" value="1"/>
</dbReference>
<dbReference type="InterPro" id="IPR027304">
    <property type="entry name" value="Trigger_fact/SurA_dom_sf"/>
</dbReference>
<sequence>MTFDLRLTLAASAVALMTFATPAFAAESDVVAKVGDKEITERDLMAAAGAIGQQFAQMPPEQRKLALLSALIDIKALAQEAEKAKLQDEPDVATEIAFQRERALHNAYFAKNGVAAVTDEELKARYDKEIASVEAKQEVHARHILVKTKEGAEAVIKQLDEGGDFEAVAKEKSTGPSGPEGGDLGFFGAGQMVPAFEKAAFALEPGTYTKEPVETQFGWHVIKVEEKREAQKPSFEQIKDQVRQVVLREKYMELVRDARAAHSVEYVDPEMKKQVEAIEKSMEPGAAPATEPAAK</sequence>
<evidence type="ECO:0000259" key="1">
    <source>
        <dbReference type="PROSITE" id="PS50198"/>
    </source>
</evidence>
<dbReference type="PROSITE" id="PS50198">
    <property type="entry name" value="PPIC_PPIASE_2"/>
    <property type="match status" value="1"/>
</dbReference>
<dbReference type="InterPro" id="IPR023058">
    <property type="entry name" value="PPIase_PpiC_CS"/>
</dbReference>
<dbReference type="InterPro" id="IPR046357">
    <property type="entry name" value="PPIase_dom_sf"/>
</dbReference>
<dbReference type="Pfam" id="PF13145">
    <property type="entry name" value="Rotamase_2"/>
    <property type="match status" value="1"/>
</dbReference>
<evidence type="ECO:0000313" key="2">
    <source>
        <dbReference type="EMBL" id="KKN75508.1"/>
    </source>
</evidence>
<protein>
    <recommendedName>
        <fullName evidence="1">PpiC domain-containing protein</fullName>
    </recommendedName>
</protein>
<accession>A0A0F9WBG7</accession>
<dbReference type="PANTHER" id="PTHR47245">
    <property type="entry name" value="PEPTIDYLPROLYL ISOMERASE"/>
    <property type="match status" value="1"/>
</dbReference>
<dbReference type="InterPro" id="IPR050245">
    <property type="entry name" value="PrsA_foldase"/>
</dbReference>
<dbReference type="InterPro" id="IPR000297">
    <property type="entry name" value="PPIase_PpiC"/>
</dbReference>
<dbReference type="EMBL" id="LAZR01000309">
    <property type="protein sequence ID" value="KKN75508.1"/>
    <property type="molecule type" value="Genomic_DNA"/>
</dbReference>
<feature type="domain" description="PpiC" evidence="1">
    <location>
        <begin position="136"/>
        <end position="226"/>
    </location>
</feature>
<dbReference type="SUPFAM" id="SSF54534">
    <property type="entry name" value="FKBP-like"/>
    <property type="match status" value="1"/>
</dbReference>
<dbReference type="AlphaFoldDB" id="A0A0F9WBG7"/>
<organism evidence="2">
    <name type="scientific">marine sediment metagenome</name>
    <dbReference type="NCBI Taxonomy" id="412755"/>
    <lineage>
        <taxon>unclassified sequences</taxon>
        <taxon>metagenomes</taxon>
        <taxon>ecological metagenomes</taxon>
    </lineage>
</organism>
<dbReference type="SUPFAM" id="SSF109998">
    <property type="entry name" value="Triger factor/SurA peptide-binding domain-like"/>
    <property type="match status" value="1"/>
</dbReference>
<name>A0A0F9WBG7_9ZZZZ</name>
<dbReference type="Gene3D" id="3.10.50.40">
    <property type="match status" value="1"/>
</dbReference>
<reference evidence="2" key="1">
    <citation type="journal article" date="2015" name="Nature">
        <title>Complex archaea that bridge the gap between prokaryotes and eukaryotes.</title>
        <authorList>
            <person name="Spang A."/>
            <person name="Saw J.H."/>
            <person name="Jorgensen S.L."/>
            <person name="Zaremba-Niedzwiedzka K."/>
            <person name="Martijn J."/>
            <person name="Lind A.E."/>
            <person name="van Eijk R."/>
            <person name="Schleper C."/>
            <person name="Guy L."/>
            <person name="Ettema T.J."/>
        </authorList>
    </citation>
    <scope>NUCLEOTIDE SEQUENCE</scope>
</reference>
<proteinExistence type="predicted"/>
<comment type="caution">
    <text evidence="2">The sequence shown here is derived from an EMBL/GenBank/DDBJ whole genome shotgun (WGS) entry which is preliminary data.</text>
</comment>